<evidence type="ECO:0000259" key="7">
    <source>
        <dbReference type="PROSITE" id="PS50893"/>
    </source>
</evidence>
<dbReference type="GO" id="GO:0005524">
    <property type="term" value="F:ATP binding"/>
    <property type="evidence" value="ECO:0007669"/>
    <property type="project" value="UniProtKB-KW"/>
</dbReference>
<evidence type="ECO:0000313" key="9">
    <source>
        <dbReference type="Proteomes" id="UP001549204"/>
    </source>
</evidence>
<dbReference type="PROSITE" id="PS50893">
    <property type="entry name" value="ABC_TRANSPORTER_2"/>
    <property type="match status" value="1"/>
</dbReference>
<evidence type="ECO:0000256" key="3">
    <source>
        <dbReference type="ARBA" id="ARBA00022741"/>
    </source>
</evidence>
<feature type="domain" description="ABC transporter" evidence="7">
    <location>
        <begin position="4"/>
        <end position="232"/>
    </location>
</feature>
<dbReference type="InterPro" id="IPR003593">
    <property type="entry name" value="AAA+_ATPase"/>
</dbReference>
<dbReference type="InterPro" id="IPR017871">
    <property type="entry name" value="ABC_transporter-like_CS"/>
</dbReference>
<gene>
    <name evidence="8" type="ORF">ABID19_003289</name>
</gene>
<dbReference type="Proteomes" id="UP001549204">
    <property type="component" value="Unassembled WGS sequence"/>
</dbReference>
<proteinExistence type="inferred from homology"/>
<dbReference type="InterPro" id="IPR027417">
    <property type="entry name" value="P-loop_NTPase"/>
</dbReference>
<organism evidence="8 9">
    <name type="scientific">Mesorhizobium robiniae</name>
    <dbReference type="NCBI Taxonomy" id="559315"/>
    <lineage>
        <taxon>Bacteria</taxon>
        <taxon>Pseudomonadati</taxon>
        <taxon>Pseudomonadota</taxon>
        <taxon>Alphaproteobacteria</taxon>
        <taxon>Hyphomicrobiales</taxon>
        <taxon>Phyllobacteriaceae</taxon>
        <taxon>Mesorhizobium</taxon>
    </lineage>
</organism>
<dbReference type="CDD" id="cd03214">
    <property type="entry name" value="ABC_Iron-Siderophores_B12_Hemin"/>
    <property type="match status" value="1"/>
</dbReference>
<keyword evidence="6" id="KW-0406">Ion transport</keyword>
<protein>
    <submittedName>
        <fullName evidence="8">Iron complex transport system ATP-binding protein</fullName>
    </submittedName>
</protein>
<keyword evidence="2" id="KW-0813">Transport</keyword>
<dbReference type="EMBL" id="JBEPMC010000005">
    <property type="protein sequence ID" value="MET3580251.1"/>
    <property type="molecule type" value="Genomic_DNA"/>
</dbReference>
<evidence type="ECO:0000313" key="8">
    <source>
        <dbReference type="EMBL" id="MET3580251.1"/>
    </source>
</evidence>
<comment type="caution">
    <text evidence="8">The sequence shown here is derived from an EMBL/GenBank/DDBJ whole genome shotgun (WGS) entry which is preliminary data.</text>
</comment>
<dbReference type="InterPro" id="IPR003439">
    <property type="entry name" value="ABC_transporter-like_ATP-bd"/>
</dbReference>
<dbReference type="PANTHER" id="PTHR42734:SF21">
    <property type="entry name" value="IRON ABC TRANSPORTER, ATP-BINDING PROTEIN"/>
    <property type="match status" value="1"/>
</dbReference>
<keyword evidence="5" id="KW-0862">Zinc</keyword>
<sequence>MVTIRLDDLGAFHGNRLVLSGVTTPHLSGGQVVAVIGPNAAGKSTLFKRIAGLLRGPGRIEVEGARAAARNTICYMPQDTAANAVLTVYESILLARKQDSAWSVTAADLATIDLTIAGLNLSDIAFRNIGELSGGQRQLVSLAQTLVREPEVLLMDEPTSALDLSRQVEVLSLMRTVARERGAVVLMALHDINHALRFADRTMVIVEGRLVACGPSRDVITSALLRQVYKVDARIEMCSRGIGHVIIDGAVAATKPASMAA</sequence>
<keyword evidence="9" id="KW-1185">Reference proteome</keyword>
<keyword evidence="3" id="KW-0547">Nucleotide-binding</keyword>
<dbReference type="InterPro" id="IPR050153">
    <property type="entry name" value="Metal_Ion_Import_ABC"/>
</dbReference>
<keyword evidence="4 8" id="KW-0067">ATP-binding</keyword>
<evidence type="ECO:0000256" key="4">
    <source>
        <dbReference type="ARBA" id="ARBA00022840"/>
    </source>
</evidence>
<evidence type="ECO:0000256" key="5">
    <source>
        <dbReference type="ARBA" id="ARBA00022906"/>
    </source>
</evidence>
<dbReference type="SUPFAM" id="SSF52540">
    <property type="entry name" value="P-loop containing nucleoside triphosphate hydrolases"/>
    <property type="match status" value="1"/>
</dbReference>
<dbReference type="RefSeq" id="WP_354492006.1">
    <property type="nucleotide sequence ID" value="NZ_JBEPMC010000005.1"/>
</dbReference>
<name>A0ABV2GPN3_9HYPH</name>
<dbReference type="Pfam" id="PF00005">
    <property type="entry name" value="ABC_tran"/>
    <property type="match status" value="1"/>
</dbReference>
<evidence type="ECO:0000256" key="6">
    <source>
        <dbReference type="ARBA" id="ARBA00023065"/>
    </source>
</evidence>
<keyword evidence="5" id="KW-0864">Zinc transport</keyword>
<evidence type="ECO:0000256" key="1">
    <source>
        <dbReference type="ARBA" id="ARBA00005417"/>
    </source>
</evidence>
<reference evidence="8 9" key="1">
    <citation type="submission" date="2024-06" db="EMBL/GenBank/DDBJ databases">
        <title>Genomic Encyclopedia of Type Strains, Phase IV (KMG-IV): sequencing the most valuable type-strain genomes for metagenomic binning, comparative biology and taxonomic classification.</title>
        <authorList>
            <person name="Goeker M."/>
        </authorList>
    </citation>
    <scope>NUCLEOTIDE SEQUENCE [LARGE SCALE GENOMIC DNA]</scope>
    <source>
        <strain evidence="8 9">DSM 100022</strain>
    </source>
</reference>
<comment type="similarity">
    <text evidence="1">Belongs to the ABC transporter superfamily.</text>
</comment>
<dbReference type="SMART" id="SM00382">
    <property type="entry name" value="AAA"/>
    <property type="match status" value="1"/>
</dbReference>
<dbReference type="PROSITE" id="PS00211">
    <property type="entry name" value="ABC_TRANSPORTER_1"/>
    <property type="match status" value="1"/>
</dbReference>
<dbReference type="PANTHER" id="PTHR42734">
    <property type="entry name" value="METAL TRANSPORT SYSTEM ATP-BINDING PROTEIN TM_0124-RELATED"/>
    <property type="match status" value="1"/>
</dbReference>
<evidence type="ECO:0000256" key="2">
    <source>
        <dbReference type="ARBA" id="ARBA00022448"/>
    </source>
</evidence>
<dbReference type="Gene3D" id="3.40.50.300">
    <property type="entry name" value="P-loop containing nucleotide triphosphate hydrolases"/>
    <property type="match status" value="1"/>
</dbReference>
<accession>A0ABV2GPN3</accession>